<evidence type="ECO:0000313" key="3">
    <source>
        <dbReference type="Proteomes" id="UP000026915"/>
    </source>
</evidence>
<keyword evidence="3" id="KW-1185">Reference proteome</keyword>
<organism evidence="2 3">
    <name type="scientific">Theobroma cacao</name>
    <name type="common">Cacao</name>
    <name type="synonym">Cocoa</name>
    <dbReference type="NCBI Taxonomy" id="3641"/>
    <lineage>
        <taxon>Eukaryota</taxon>
        <taxon>Viridiplantae</taxon>
        <taxon>Streptophyta</taxon>
        <taxon>Embryophyta</taxon>
        <taxon>Tracheophyta</taxon>
        <taxon>Spermatophyta</taxon>
        <taxon>Magnoliopsida</taxon>
        <taxon>eudicotyledons</taxon>
        <taxon>Gunneridae</taxon>
        <taxon>Pentapetalae</taxon>
        <taxon>rosids</taxon>
        <taxon>malvids</taxon>
        <taxon>Malvales</taxon>
        <taxon>Malvaceae</taxon>
        <taxon>Byttnerioideae</taxon>
        <taxon>Theobroma</taxon>
    </lineage>
</organism>
<dbReference type="HOGENOM" id="CLU_1130742_0_0_1"/>
<gene>
    <name evidence="2" type="ORF">TCM_035489</name>
</gene>
<protein>
    <submittedName>
        <fullName evidence="2">Uncharacterized protein</fullName>
    </submittedName>
</protein>
<accession>A0A061FJ56</accession>
<sequence>MIDFPLNRSTDASPGAGRLSRRPLAPHRTSLRWLPRSALPLPKSVGLYALGFWSSVVPPLPCQTRIFRVWQGNSIFTYSSLFFSPNHKLTSATATADKPAIADKPATADKLDKLTSVTATVDKPATADKLSLSRPRRCSLRERSPKIQKRKLSQPDEEIMTDKQNKVDGCSSKSITGFSSLSEVSYKQRKRRVDLLVFTLSLLPISSFSCKENLPVFKAKCSHSGVKTKRNGGIMKWYKVVLDLGK</sequence>
<dbReference type="Proteomes" id="UP000026915">
    <property type="component" value="Chromosome 8"/>
</dbReference>
<name>A0A061FJ56_THECC</name>
<evidence type="ECO:0000313" key="2">
    <source>
        <dbReference type="EMBL" id="EOY16662.1"/>
    </source>
</evidence>
<dbReference type="Gramene" id="EOY16662">
    <property type="protein sequence ID" value="EOY16662"/>
    <property type="gene ID" value="TCM_035489"/>
</dbReference>
<dbReference type="AlphaFoldDB" id="A0A061FJ56"/>
<feature type="region of interest" description="Disordered" evidence="1">
    <location>
        <begin position="1"/>
        <end position="22"/>
    </location>
</feature>
<dbReference type="InParanoid" id="A0A061FJ56"/>
<evidence type="ECO:0000256" key="1">
    <source>
        <dbReference type="SAM" id="MobiDB-lite"/>
    </source>
</evidence>
<proteinExistence type="predicted"/>
<reference evidence="2 3" key="1">
    <citation type="journal article" date="2013" name="Genome Biol.">
        <title>The genome sequence of the most widely cultivated cacao type and its use to identify candidate genes regulating pod color.</title>
        <authorList>
            <person name="Motamayor J.C."/>
            <person name="Mockaitis K."/>
            <person name="Schmutz J."/>
            <person name="Haiminen N."/>
            <person name="Iii D.L."/>
            <person name="Cornejo O."/>
            <person name="Findley S.D."/>
            <person name="Zheng P."/>
            <person name="Utro F."/>
            <person name="Royaert S."/>
            <person name="Saski C."/>
            <person name="Jenkins J."/>
            <person name="Podicheti R."/>
            <person name="Zhao M."/>
            <person name="Scheffler B.E."/>
            <person name="Stack J.C."/>
            <person name="Feltus F.A."/>
            <person name="Mustiga G.M."/>
            <person name="Amores F."/>
            <person name="Phillips W."/>
            <person name="Marelli J.P."/>
            <person name="May G.D."/>
            <person name="Shapiro H."/>
            <person name="Ma J."/>
            <person name="Bustamante C.D."/>
            <person name="Schnell R.J."/>
            <person name="Main D."/>
            <person name="Gilbert D."/>
            <person name="Parida L."/>
            <person name="Kuhn D.N."/>
        </authorList>
    </citation>
    <scope>NUCLEOTIDE SEQUENCE [LARGE SCALE GENOMIC DNA]</scope>
    <source>
        <strain evidence="3">cv. Matina 1-6</strain>
    </source>
</reference>
<dbReference type="EMBL" id="CM001886">
    <property type="protein sequence ID" value="EOY16662.1"/>
    <property type="molecule type" value="Genomic_DNA"/>
</dbReference>